<dbReference type="Pfam" id="PF05182">
    <property type="entry name" value="Fip1"/>
    <property type="match status" value="1"/>
</dbReference>
<dbReference type="Proteomes" id="UP001162131">
    <property type="component" value="Unassembled WGS sequence"/>
</dbReference>
<accession>A0AAU9IWI3</accession>
<evidence type="ECO:0000313" key="8">
    <source>
        <dbReference type="Proteomes" id="UP001162131"/>
    </source>
</evidence>
<sequence length="130" mass="16144">MESEEEDLDVKIYWGDCNDYLLEDWVESRKKVHQYVGSDYKPTPMEKVDKPWLIPGAEISDFFNFGFTEESWYEFLLKIIKKRQEKIVEKEKELQEEHMRIRNRSDSPERYRYQNRDGYKQYRDYHNSRR</sequence>
<reference evidence="7" key="1">
    <citation type="submission" date="2021-09" db="EMBL/GenBank/DDBJ databases">
        <authorList>
            <consortium name="AG Swart"/>
            <person name="Singh M."/>
            <person name="Singh A."/>
            <person name="Seah K."/>
            <person name="Emmerich C."/>
        </authorList>
    </citation>
    <scope>NUCLEOTIDE SEQUENCE</scope>
    <source>
        <strain evidence="7">ATCC30299</strain>
    </source>
</reference>
<proteinExistence type="inferred from homology"/>
<comment type="subcellular location">
    <subcellularLocation>
        <location evidence="1">Nucleus</location>
    </subcellularLocation>
</comment>
<organism evidence="7 8">
    <name type="scientific">Blepharisma stoltei</name>
    <dbReference type="NCBI Taxonomy" id="1481888"/>
    <lineage>
        <taxon>Eukaryota</taxon>
        <taxon>Sar</taxon>
        <taxon>Alveolata</taxon>
        <taxon>Ciliophora</taxon>
        <taxon>Postciliodesmatophora</taxon>
        <taxon>Heterotrichea</taxon>
        <taxon>Heterotrichida</taxon>
        <taxon>Blepharismidae</taxon>
        <taxon>Blepharisma</taxon>
    </lineage>
</organism>
<evidence type="ECO:0000256" key="5">
    <source>
        <dbReference type="SAM" id="MobiDB-lite"/>
    </source>
</evidence>
<evidence type="ECO:0000256" key="1">
    <source>
        <dbReference type="ARBA" id="ARBA00004123"/>
    </source>
</evidence>
<feature type="domain" description="Pre-mRNA polyadenylation factor Fip1" evidence="6">
    <location>
        <begin position="49"/>
        <end position="79"/>
    </location>
</feature>
<evidence type="ECO:0000259" key="6">
    <source>
        <dbReference type="Pfam" id="PF05182"/>
    </source>
</evidence>
<gene>
    <name evidence="7" type="ORF">BSTOLATCC_MIC20884</name>
</gene>
<keyword evidence="3" id="KW-0507">mRNA processing</keyword>
<dbReference type="GO" id="GO:0005634">
    <property type="term" value="C:nucleus"/>
    <property type="evidence" value="ECO:0007669"/>
    <property type="project" value="UniProtKB-SubCell"/>
</dbReference>
<keyword evidence="8" id="KW-1185">Reference proteome</keyword>
<evidence type="ECO:0000313" key="7">
    <source>
        <dbReference type="EMBL" id="CAG9318410.1"/>
    </source>
</evidence>
<feature type="region of interest" description="Disordered" evidence="5">
    <location>
        <begin position="97"/>
        <end position="130"/>
    </location>
</feature>
<dbReference type="InterPro" id="IPR007854">
    <property type="entry name" value="Fip1_dom"/>
</dbReference>
<evidence type="ECO:0000256" key="3">
    <source>
        <dbReference type="ARBA" id="ARBA00022664"/>
    </source>
</evidence>
<evidence type="ECO:0000256" key="4">
    <source>
        <dbReference type="ARBA" id="ARBA00023242"/>
    </source>
</evidence>
<dbReference type="GO" id="GO:0006397">
    <property type="term" value="P:mRNA processing"/>
    <property type="evidence" value="ECO:0007669"/>
    <property type="project" value="UniProtKB-KW"/>
</dbReference>
<keyword evidence="4" id="KW-0539">Nucleus</keyword>
<comment type="similarity">
    <text evidence="2">Belongs to the FIP1 family.</text>
</comment>
<dbReference type="AlphaFoldDB" id="A0AAU9IWI3"/>
<protein>
    <recommendedName>
        <fullName evidence="6">Pre-mRNA polyadenylation factor Fip1 domain-containing protein</fullName>
    </recommendedName>
</protein>
<dbReference type="EMBL" id="CAJZBQ010000020">
    <property type="protein sequence ID" value="CAG9318410.1"/>
    <property type="molecule type" value="Genomic_DNA"/>
</dbReference>
<comment type="caution">
    <text evidence="7">The sequence shown here is derived from an EMBL/GenBank/DDBJ whole genome shotgun (WGS) entry which is preliminary data.</text>
</comment>
<evidence type="ECO:0000256" key="2">
    <source>
        <dbReference type="ARBA" id="ARBA00007459"/>
    </source>
</evidence>
<name>A0AAU9IWI3_9CILI</name>